<dbReference type="EMBL" id="JMFG01000039">
    <property type="protein sequence ID" value="KDA52894.1"/>
    <property type="molecule type" value="Genomic_DNA"/>
</dbReference>
<feature type="domain" description="PatA-like N-terminal" evidence="1">
    <location>
        <begin position="7"/>
        <end position="161"/>
    </location>
</feature>
<sequence length="456" mass="48158">MAMLALSGTLDPLHLNDLLEWLHMTRATGRLFLSTGAVTRTFDLSGGKVIFASSSRAAERLASWLLRKRVASRQALLKSLAISQIQGEPFTTVVLRDGYLTREDLVSAGTALAVALVSRILKEQRVLFRFDPSYPVRRGEPVNLELACSQLIMEAAVSADSRPPTDHGETVPMASLEPPSLEALFWEVMAGLSGITVDPSEVAASHQTLLRVGDLLARWVSQGPPLLPLPPREAAVVSEKLERGEVPRPEEAPTLAWDFLALVNGLDAPGSSRAGSLHEAWMMAAGDAQDLARLLLENSRWRRDREEPLDETIQRMAAARAAAARALAPTLGLAEETAATATVLPLVLLTLVLTAFSPADATATSLQGALVRRLLPLVGKTAGTASGLPEVLLAALTGEPSSHPGAQVAELATLAAGEQTVGEPSTAFDDNPAVAGAFASAREAAQKALAAKSAGR</sequence>
<evidence type="ECO:0000313" key="3">
    <source>
        <dbReference type="Proteomes" id="UP000027284"/>
    </source>
</evidence>
<accession>A0A062XU80</accession>
<reference evidence="2 3" key="1">
    <citation type="submission" date="2014-04" db="EMBL/GenBank/DDBJ databases">
        <title>The Genome Sequence of Thermoanaerobaculum aquaticum MP-01, The First Cultivated Group 23 Acidobacterium.</title>
        <authorList>
            <person name="Stamps B.W."/>
            <person name="Losey N.A."/>
            <person name="Lawson P.A."/>
            <person name="Stevenson B.S."/>
        </authorList>
    </citation>
    <scope>NUCLEOTIDE SEQUENCE [LARGE SCALE GENOMIC DNA]</scope>
    <source>
        <strain evidence="2 3">MP-01</strain>
    </source>
</reference>
<evidence type="ECO:0000259" key="1">
    <source>
        <dbReference type="Pfam" id="PF14332"/>
    </source>
</evidence>
<dbReference type="Proteomes" id="UP000027284">
    <property type="component" value="Unassembled WGS sequence"/>
</dbReference>
<proteinExistence type="predicted"/>
<dbReference type="AlphaFoldDB" id="A0A062XU80"/>
<dbReference type="STRING" id="1312852.EG19_08860"/>
<gene>
    <name evidence="2" type="ORF">EG19_08860</name>
</gene>
<name>A0A062XU80_9BACT</name>
<protein>
    <recommendedName>
        <fullName evidence="1">PatA-like N-terminal domain-containing protein</fullName>
    </recommendedName>
</protein>
<dbReference type="Pfam" id="PF14332">
    <property type="entry name" value="DUF4388"/>
    <property type="match status" value="1"/>
</dbReference>
<dbReference type="InterPro" id="IPR025497">
    <property type="entry name" value="PatA-like_N"/>
</dbReference>
<comment type="caution">
    <text evidence="2">The sequence shown here is derived from an EMBL/GenBank/DDBJ whole genome shotgun (WGS) entry which is preliminary data.</text>
</comment>
<organism evidence="2 3">
    <name type="scientific">Thermoanaerobaculum aquaticum</name>
    <dbReference type="NCBI Taxonomy" id="1312852"/>
    <lineage>
        <taxon>Bacteria</taxon>
        <taxon>Pseudomonadati</taxon>
        <taxon>Acidobacteriota</taxon>
        <taxon>Thermoanaerobaculia</taxon>
        <taxon>Thermoanaerobaculales</taxon>
        <taxon>Thermoanaerobaculaceae</taxon>
        <taxon>Thermoanaerobaculum</taxon>
    </lineage>
</organism>
<keyword evidence="3" id="KW-1185">Reference proteome</keyword>
<evidence type="ECO:0000313" key="2">
    <source>
        <dbReference type="EMBL" id="KDA52894.1"/>
    </source>
</evidence>